<dbReference type="Proteomes" id="UP001526246">
    <property type="component" value="Unassembled WGS sequence"/>
</dbReference>
<comment type="caution">
    <text evidence="2">The sequence shown here is derived from an EMBL/GenBank/DDBJ whole genome shotgun (WGS) entry which is preliminary data.</text>
</comment>
<evidence type="ECO:0000313" key="3">
    <source>
        <dbReference type="Proteomes" id="UP001526246"/>
    </source>
</evidence>
<gene>
    <name evidence="2" type="ORF">OMW55_07835</name>
</gene>
<evidence type="ECO:0000256" key="1">
    <source>
        <dbReference type="SAM" id="SignalP"/>
    </source>
</evidence>
<name>A0ABT3JF61_9SPHN</name>
<protein>
    <submittedName>
        <fullName evidence="2">Uncharacterized protein</fullName>
    </submittedName>
</protein>
<organism evidence="2 3">
    <name type="scientific">Sphingomonas arvum</name>
    <dbReference type="NCBI Taxonomy" id="2992113"/>
    <lineage>
        <taxon>Bacteria</taxon>
        <taxon>Pseudomonadati</taxon>
        <taxon>Pseudomonadota</taxon>
        <taxon>Alphaproteobacteria</taxon>
        <taxon>Sphingomonadales</taxon>
        <taxon>Sphingomonadaceae</taxon>
        <taxon>Sphingomonas</taxon>
    </lineage>
</organism>
<feature type="chain" id="PRO_5045131764" evidence="1">
    <location>
        <begin position="24"/>
        <end position="109"/>
    </location>
</feature>
<dbReference type="EMBL" id="JAPDOB010000002">
    <property type="protein sequence ID" value="MCW3797712.1"/>
    <property type="molecule type" value="Genomic_DNA"/>
</dbReference>
<proteinExistence type="predicted"/>
<sequence length="109" mass="11268">MMRSAARAAMAAMVLMTNGTALAADGRLGPTSSTSLSIRVSVAPRAWQANSDTLCVAGPPAGFSLRPDQGSAPLRWRVDERGACAARATQLRLDDASTGVSTILLVVPE</sequence>
<keyword evidence="1" id="KW-0732">Signal</keyword>
<reference evidence="2 3" key="1">
    <citation type="submission" date="2022-10" db="EMBL/GenBank/DDBJ databases">
        <title>Sphingomonas sp.</title>
        <authorList>
            <person name="Jin C."/>
        </authorList>
    </citation>
    <scope>NUCLEOTIDE SEQUENCE [LARGE SCALE GENOMIC DNA]</scope>
    <source>
        <strain evidence="2 3">BN140010</strain>
    </source>
</reference>
<keyword evidence="3" id="KW-1185">Reference proteome</keyword>
<feature type="signal peptide" evidence="1">
    <location>
        <begin position="1"/>
        <end position="23"/>
    </location>
</feature>
<dbReference type="RefSeq" id="WP_264882190.1">
    <property type="nucleotide sequence ID" value="NZ_JAPDOB010000002.1"/>
</dbReference>
<accession>A0ABT3JF61</accession>
<evidence type="ECO:0000313" key="2">
    <source>
        <dbReference type="EMBL" id="MCW3797712.1"/>
    </source>
</evidence>